<evidence type="ECO:0008006" key="4">
    <source>
        <dbReference type="Google" id="ProtNLM"/>
    </source>
</evidence>
<dbReference type="OrthoDB" id="881647at2"/>
<sequence>MKNTLLLLSCAAALTLGSSCNRDKAAAVDAAQTPSADTAVVADNDVLYRDQGYRVADQVTSDLGITDTAQVRQVRRVYYTRAQRLGELQSRYSTDTTGQYVAMRQVDTDTDNEIKTVFNDETRYNTYQSNRSRYYGSGYDDGTVTTTTTEETTTTTTAAAPAARPARRGSRIVEYDRDKNGETKIKYANGKTVKIDADGDTKVEYRNGTKVKRDADDGQVKIKN</sequence>
<dbReference type="PROSITE" id="PS51257">
    <property type="entry name" value="PROKAR_LIPOPROTEIN"/>
    <property type="match status" value="1"/>
</dbReference>
<organism evidence="2 3">
    <name type="scientific">Hymenobacter metallicola</name>
    <dbReference type="NCBI Taxonomy" id="2563114"/>
    <lineage>
        <taxon>Bacteria</taxon>
        <taxon>Pseudomonadati</taxon>
        <taxon>Bacteroidota</taxon>
        <taxon>Cytophagia</taxon>
        <taxon>Cytophagales</taxon>
        <taxon>Hymenobacteraceae</taxon>
        <taxon>Hymenobacter</taxon>
    </lineage>
</organism>
<dbReference type="EMBL" id="SRMB01000002">
    <property type="protein sequence ID" value="TGE27431.1"/>
    <property type="molecule type" value="Genomic_DNA"/>
</dbReference>
<dbReference type="RefSeq" id="WP_135395391.1">
    <property type="nucleotide sequence ID" value="NZ_SRMB01000002.1"/>
</dbReference>
<evidence type="ECO:0000313" key="2">
    <source>
        <dbReference type="EMBL" id="TGE27431.1"/>
    </source>
</evidence>
<dbReference type="Proteomes" id="UP000298471">
    <property type="component" value="Unassembled WGS sequence"/>
</dbReference>
<dbReference type="AlphaFoldDB" id="A0A4Z0QEH1"/>
<evidence type="ECO:0000313" key="3">
    <source>
        <dbReference type="Proteomes" id="UP000298471"/>
    </source>
</evidence>
<name>A0A4Z0QEH1_9BACT</name>
<feature type="compositionally biased region" description="Low complexity" evidence="1">
    <location>
        <begin position="145"/>
        <end position="158"/>
    </location>
</feature>
<comment type="caution">
    <text evidence="2">The sequence shown here is derived from an EMBL/GenBank/DDBJ whole genome shotgun (WGS) entry which is preliminary data.</text>
</comment>
<evidence type="ECO:0000256" key="1">
    <source>
        <dbReference type="SAM" id="MobiDB-lite"/>
    </source>
</evidence>
<protein>
    <recommendedName>
        <fullName evidence="4">Centromere protein J C-terminal domain-containing protein</fullName>
    </recommendedName>
</protein>
<keyword evidence="3" id="KW-1185">Reference proteome</keyword>
<accession>A0A4Z0QEH1</accession>
<reference evidence="2 3" key="1">
    <citation type="submission" date="2019-04" db="EMBL/GenBank/DDBJ databases">
        <authorList>
            <person name="Feng G."/>
            <person name="Zhang J."/>
            <person name="Zhu H."/>
        </authorList>
    </citation>
    <scope>NUCLEOTIDE SEQUENCE [LARGE SCALE GENOMIC DNA]</scope>
    <source>
        <strain evidence="2 3">9PBR-1</strain>
    </source>
</reference>
<proteinExistence type="predicted"/>
<feature type="region of interest" description="Disordered" evidence="1">
    <location>
        <begin position="138"/>
        <end position="158"/>
    </location>
</feature>
<gene>
    <name evidence="2" type="ORF">E5K02_13715</name>
</gene>